<geneLocation type="chloroplast" evidence="2"/>
<keyword evidence="1" id="KW-0472">Membrane</keyword>
<organism evidence="2">
    <name type="scientific">Prasiola crispa</name>
    <name type="common">Green alga</name>
    <name type="synonym">Ulva crispa</name>
    <dbReference type="NCBI Taxonomy" id="173492"/>
    <lineage>
        <taxon>Eukaryota</taxon>
        <taxon>Viridiplantae</taxon>
        <taxon>Chlorophyta</taxon>
        <taxon>core chlorophytes</taxon>
        <taxon>Trebouxiophyceae</taxon>
        <taxon>Prasiolales</taxon>
        <taxon>Prasiolaceae</taxon>
        <taxon>Prasiola</taxon>
    </lineage>
</organism>
<keyword evidence="1" id="KW-0812">Transmembrane</keyword>
<feature type="transmembrane region" description="Helical" evidence="1">
    <location>
        <begin position="256"/>
        <end position="278"/>
    </location>
</feature>
<reference evidence="2" key="1">
    <citation type="journal article" date="2015" name="Genome Announc.">
        <title>Draft Plastid and Mitochondrial Genome Sequences from Antarctic Alga Prasiola crispa.</title>
        <authorList>
            <person name="Carvalho E.L."/>
            <person name="Wallau Gda L."/>
            <person name="Rangel D.L."/>
            <person name="Machado L.C."/>
            <person name="da Silva A.F."/>
            <person name="da Silva L.F."/>
            <person name="Macedo P.E."/>
            <person name="Pereira A.B."/>
            <person name="Victoria Fde C."/>
            <person name="Boldo J.T."/>
            <person name="Dal Belo C.A."/>
            <person name="Pinto P.M."/>
        </authorList>
    </citation>
    <scope>NUCLEOTIDE SEQUENCE</scope>
</reference>
<feature type="transmembrane region" description="Helical" evidence="1">
    <location>
        <begin position="207"/>
        <end position="228"/>
    </location>
</feature>
<keyword evidence="2" id="KW-0150">Chloroplast</keyword>
<feature type="transmembrane region" description="Helical" evidence="1">
    <location>
        <begin position="170"/>
        <end position="187"/>
    </location>
</feature>
<keyword evidence="1" id="KW-1133">Transmembrane helix</keyword>
<feature type="transmembrane region" description="Helical" evidence="1">
    <location>
        <begin position="299"/>
        <end position="318"/>
    </location>
</feature>
<gene>
    <name evidence="2" type="primary">ycf1</name>
</gene>
<name>A0A0R8S1M1_PRACR</name>
<dbReference type="EMBL" id="KR017749">
    <property type="protein sequence ID" value="AKZ21078.1"/>
    <property type="molecule type" value="Genomic_DNA"/>
</dbReference>
<accession>A0A0R8S1M1</accession>
<evidence type="ECO:0000256" key="1">
    <source>
        <dbReference type="SAM" id="Phobius"/>
    </source>
</evidence>
<feature type="transmembrane region" description="Helical" evidence="1">
    <location>
        <begin position="105"/>
        <end position="125"/>
    </location>
</feature>
<evidence type="ECO:0000313" key="2">
    <source>
        <dbReference type="EMBL" id="AKZ21078.1"/>
    </source>
</evidence>
<sequence length="932" mass="107109">MASIFPLFVPAIRDYIDVLNSAYDSISSTNNLQQILQQSILYFASSIKFIVIYFFSFQWIQDLSYLPIVIPQIKLEILKEHVFFDTPQSNFFTFLETPSYTYNKFFLGLINSFFLCLPLSIAHIISVRRLLIQGLAAGISSSFGTISGQILIFVCILFGGRFFITPWFNFQILNYFIGTWLVVKVFYDMATEQSIRIVDSSNRTALIKFFFINFTLAWTEQSCIFQYFGNLTLGAEPSIIEIFSSGNSLQSILVHINYILGIIVGSVLFTSLFIFTTLKLSELILSFLSILYSTWIRRLNFSLIIVILAFTLTSIPFYSLEYLVLSNLGFSPQDKSLKNTNTVFSYTKIHDVKVIVLGNQYENLSPKRGILTDGARFNKGRYLMFDINDSFEQLNYKGEYNWFVRRSREPRITLDVASNPSLSKVSKFFKKGQKIRKQSNKKQFVNTSSNNNVVGSDNAMISNPYKDNNAKKVFAFRNESKNMINQSFESLVNTSASKNFFVSQEMRLTNLEKNFKQKYYSNPIYKLLLSADIDFFLSRQPTSFLLSPKQEHELFKKRTVLSNYYDSLRYYNSLPYAPEFQDFFNGSKSYADRIYNHQFNGTLKMVRRLFSINIDSTLGSIEERPNSGDTKPSINNLDKKQNLQNQKNIEQKFLYKDTTNFILKFDQPLYKKINALDDLNIPFHEELNLASLENNLSDSEHLLRERIASKQFNKPFIELVNPIPFYVGWDEQLRKLVITNRLSPNYCAGECMKFLRSGGTQDSKSGNGNQPFGFESDIEATRKTEQGESTSKNNKYLTLNKLIKKNKTINFTAWPIPYQTGSQLPGIGSYKTGIKNQTSYNLLFGSLKDPENNLKLRNLIQNDSDLSRLLNGDTGLIKTYGELSSIPINILKTKGNERASGGELNDIIPYTRGGFIWPGHSDLKFKFKELRS</sequence>
<dbReference type="AlphaFoldDB" id="A0A0R8S1M1"/>
<feature type="transmembrane region" description="Helical" evidence="1">
    <location>
        <begin position="40"/>
        <end position="60"/>
    </location>
</feature>
<proteinExistence type="predicted"/>
<keyword evidence="2" id="KW-0934">Plastid</keyword>
<protein>
    <submittedName>
        <fullName evidence="2">Hypothetical chloroplast RF1</fullName>
    </submittedName>
</protein>